<proteinExistence type="predicted"/>
<evidence type="ECO:0000256" key="1">
    <source>
        <dbReference type="SAM" id="MobiDB-lite"/>
    </source>
</evidence>
<protein>
    <submittedName>
        <fullName evidence="2">Uncharacterized protein</fullName>
    </submittedName>
</protein>
<feature type="compositionally biased region" description="Polar residues" evidence="1">
    <location>
        <begin position="105"/>
        <end position="129"/>
    </location>
</feature>
<accession>A0A317SRA1</accession>
<feature type="region of interest" description="Disordered" evidence="1">
    <location>
        <begin position="101"/>
        <end position="151"/>
    </location>
</feature>
<feature type="region of interest" description="Disordered" evidence="1">
    <location>
        <begin position="29"/>
        <end position="49"/>
    </location>
</feature>
<evidence type="ECO:0000313" key="3">
    <source>
        <dbReference type="Proteomes" id="UP000246991"/>
    </source>
</evidence>
<feature type="non-terminal residue" evidence="2">
    <location>
        <position position="151"/>
    </location>
</feature>
<gene>
    <name evidence="2" type="ORF">C7212DRAFT_318920</name>
</gene>
<dbReference type="EMBL" id="PYWC01000029">
    <property type="protein sequence ID" value="PWW76874.1"/>
    <property type="molecule type" value="Genomic_DNA"/>
</dbReference>
<dbReference type="AlphaFoldDB" id="A0A317SRA1"/>
<evidence type="ECO:0000313" key="2">
    <source>
        <dbReference type="EMBL" id="PWW76874.1"/>
    </source>
</evidence>
<keyword evidence="3" id="KW-1185">Reference proteome</keyword>
<comment type="caution">
    <text evidence="2">The sequence shown here is derived from an EMBL/GenBank/DDBJ whole genome shotgun (WGS) entry which is preliminary data.</text>
</comment>
<organism evidence="2 3">
    <name type="scientific">Tuber magnatum</name>
    <name type="common">white Piedmont truffle</name>
    <dbReference type="NCBI Taxonomy" id="42249"/>
    <lineage>
        <taxon>Eukaryota</taxon>
        <taxon>Fungi</taxon>
        <taxon>Dikarya</taxon>
        <taxon>Ascomycota</taxon>
        <taxon>Pezizomycotina</taxon>
        <taxon>Pezizomycetes</taxon>
        <taxon>Pezizales</taxon>
        <taxon>Tuberaceae</taxon>
        <taxon>Tuber</taxon>
    </lineage>
</organism>
<name>A0A317SRA1_9PEZI</name>
<dbReference type="OrthoDB" id="5419923at2759"/>
<dbReference type="Proteomes" id="UP000246991">
    <property type="component" value="Unassembled WGS sequence"/>
</dbReference>
<sequence length="151" mass="16161">MVSDPPLPYPQESLPTPASSLQVLSPISAILPPDGDVSRGKSTSGEAERKPTVVKVIVTAPKGEREVSSHIWAPIISAAGRSSGEVGNAAWSRWVEENSELTPGASLSRTAQRQSPRYQNTRGWSSSAPKSARRILYSRTSLRPMGGPNWG</sequence>
<reference evidence="2 3" key="1">
    <citation type="submission" date="2018-03" db="EMBL/GenBank/DDBJ databases">
        <title>Genomes of Pezizomycetes fungi and the evolution of truffles.</title>
        <authorList>
            <person name="Murat C."/>
            <person name="Payen T."/>
            <person name="Noel B."/>
            <person name="Kuo A."/>
            <person name="Martin F.M."/>
        </authorList>
    </citation>
    <scope>NUCLEOTIDE SEQUENCE [LARGE SCALE GENOMIC DNA]</scope>
    <source>
        <strain evidence="2">091103-1</strain>
    </source>
</reference>